<feature type="transmembrane region" description="Helical" evidence="1">
    <location>
        <begin position="70"/>
        <end position="93"/>
    </location>
</feature>
<feature type="transmembrane region" description="Helical" evidence="1">
    <location>
        <begin position="100"/>
        <end position="118"/>
    </location>
</feature>
<dbReference type="SUPFAM" id="SSF55874">
    <property type="entry name" value="ATPase domain of HSP90 chaperone/DNA topoisomerase II/histidine kinase"/>
    <property type="match status" value="1"/>
</dbReference>
<proteinExistence type="predicted"/>
<protein>
    <submittedName>
        <fullName evidence="3">Signal transduction histidine kinase</fullName>
    </submittedName>
</protein>
<dbReference type="InterPro" id="IPR036890">
    <property type="entry name" value="HATPase_C_sf"/>
</dbReference>
<keyword evidence="3" id="KW-0418">Kinase</keyword>
<keyword evidence="1" id="KW-0472">Membrane</keyword>
<feature type="transmembrane region" description="Helical" evidence="1">
    <location>
        <begin position="40"/>
        <end position="58"/>
    </location>
</feature>
<sequence>MTTLGVRRALGRADRRIGAETETAVRHADEGGASERILRVLYLAVGIGGLVYSAVGLGKTLTQLPLLTPWFGWGGWIFTSGCPLILAALALWAPLRVMRWIGSIYGIVFLLLLVLWPTQQISVGLPHLDSPWTNDILTVPAIAVAISWRTRPLWVYVILSAALSGYVRAMSDPAVGARLAALDATYNLLMNCTFAALVVVTRQSAARQDAAAVAARLETSREAEASARVQQRVRIDALVHDHVLSALLIASRPAPASRDALRALAASTLDTLRDESPLGAEPLTDDDFVSRLRSSVTSQSDGIRFVTQLDGAGTVPADIAQALLEAAAEAVRNTLRHAKPRDGAAGVLRTVTVSADPQGVEIGVADDGQGFNSRRIPPERLGVRVSILSRMETIDGGFAAIESSRGVGTAVTIGWRAGAERPAA</sequence>
<keyword evidence="4" id="KW-1185">Reference proteome</keyword>
<dbReference type="Gene3D" id="3.30.565.10">
    <property type="entry name" value="Histidine kinase-like ATPase, C-terminal domain"/>
    <property type="match status" value="1"/>
</dbReference>
<name>A0A495IJY7_9MICO</name>
<organism evidence="3 4">
    <name type="scientific">Frondihabitans australicus</name>
    <dbReference type="NCBI Taxonomy" id="386892"/>
    <lineage>
        <taxon>Bacteria</taxon>
        <taxon>Bacillati</taxon>
        <taxon>Actinomycetota</taxon>
        <taxon>Actinomycetes</taxon>
        <taxon>Micrococcales</taxon>
        <taxon>Microbacteriaceae</taxon>
        <taxon>Frondihabitans</taxon>
    </lineage>
</organism>
<dbReference type="GO" id="GO:0016301">
    <property type="term" value="F:kinase activity"/>
    <property type="evidence" value="ECO:0007669"/>
    <property type="project" value="UniProtKB-KW"/>
</dbReference>
<dbReference type="Proteomes" id="UP000280008">
    <property type="component" value="Unassembled WGS sequence"/>
</dbReference>
<dbReference type="AlphaFoldDB" id="A0A495IJY7"/>
<feature type="domain" description="Histidine kinase/HSP90-like ATPase" evidence="2">
    <location>
        <begin position="304"/>
        <end position="381"/>
    </location>
</feature>
<dbReference type="Pfam" id="PF13581">
    <property type="entry name" value="HATPase_c_2"/>
    <property type="match status" value="1"/>
</dbReference>
<keyword evidence="1" id="KW-1133">Transmembrane helix</keyword>
<evidence type="ECO:0000259" key="2">
    <source>
        <dbReference type="Pfam" id="PF13581"/>
    </source>
</evidence>
<keyword evidence="3" id="KW-0808">Transferase</keyword>
<evidence type="ECO:0000313" key="3">
    <source>
        <dbReference type="EMBL" id="RKR76109.1"/>
    </source>
</evidence>
<gene>
    <name evidence="3" type="ORF">C8E83_3274</name>
</gene>
<comment type="caution">
    <text evidence="3">The sequence shown here is derived from an EMBL/GenBank/DDBJ whole genome shotgun (WGS) entry which is preliminary data.</text>
</comment>
<evidence type="ECO:0000256" key="1">
    <source>
        <dbReference type="SAM" id="Phobius"/>
    </source>
</evidence>
<dbReference type="EMBL" id="RBKS01000001">
    <property type="protein sequence ID" value="RKR76109.1"/>
    <property type="molecule type" value="Genomic_DNA"/>
</dbReference>
<evidence type="ECO:0000313" key="4">
    <source>
        <dbReference type="Proteomes" id="UP000280008"/>
    </source>
</evidence>
<dbReference type="RefSeq" id="WP_121371051.1">
    <property type="nucleotide sequence ID" value="NZ_RBKS01000001.1"/>
</dbReference>
<keyword evidence="1" id="KW-0812">Transmembrane</keyword>
<dbReference type="OrthoDB" id="144293at2"/>
<reference evidence="3 4" key="1">
    <citation type="submission" date="2018-10" db="EMBL/GenBank/DDBJ databases">
        <title>Sequencing the genomes of 1000 actinobacteria strains.</title>
        <authorList>
            <person name="Klenk H.-P."/>
        </authorList>
    </citation>
    <scope>NUCLEOTIDE SEQUENCE [LARGE SCALE GENOMIC DNA]</scope>
    <source>
        <strain evidence="3 4">DSM 17894</strain>
    </source>
</reference>
<dbReference type="InterPro" id="IPR003594">
    <property type="entry name" value="HATPase_dom"/>
</dbReference>
<accession>A0A495IJY7</accession>